<evidence type="ECO:0000256" key="1">
    <source>
        <dbReference type="ARBA" id="ARBA00004496"/>
    </source>
</evidence>
<dbReference type="PIRSF" id="PIRSF005901">
    <property type="entry name" value="EF-P"/>
    <property type="match status" value="1"/>
</dbReference>
<dbReference type="InterPro" id="IPR013852">
    <property type="entry name" value="Transl_elong_P/YeiP_CS"/>
</dbReference>
<evidence type="ECO:0000256" key="7">
    <source>
        <dbReference type="ARBA" id="ARBA00023278"/>
    </source>
</evidence>
<keyword evidence="4 8" id="KW-0963">Cytoplasm</keyword>
<evidence type="ECO:0000256" key="3">
    <source>
        <dbReference type="ARBA" id="ARBA00009479"/>
    </source>
</evidence>
<dbReference type="HAMAP" id="MF_00141">
    <property type="entry name" value="EF_P"/>
    <property type="match status" value="1"/>
</dbReference>
<dbReference type="InterPro" id="IPR011768">
    <property type="entry name" value="Transl_elongation_fac_P"/>
</dbReference>
<evidence type="ECO:0000256" key="10">
    <source>
        <dbReference type="RuleBase" id="RU004389"/>
    </source>
</evidence>
<dbReference type="PANTHER" id="PTHR30053:SF14">
    <property type="entry name" value="TRANSLATION ELONGATION FACTOR KOW-LIKE DOMAIN-CONTAINING PROTEIN"/>
    <property type="match status" value="1"/>
</dbReference>
<dbReference type="CDD" id="cd05794">
    <property type="entry name" value="S1_EF-P_repeat_2"/>
    <property type="match status" value="1"/>
</dbReference>
<dbReference type="InterPro" id="IPR013185">
    <property type="entry name" value="Transl_elong_KOW-like"/>
</dbReference>
<evidence type="ECO:0000256" key="2">
    <source>
        <dbReference type="ARBA" id="ARBA00004815"/>
    </source>
</evidence>
<accession>A0ABT7QLH4</accession>
<evidence type="ECO:0000256" key="6">
    <source>
        <dbReference type="ARBA" id="ARBA00022917"/>
    </source>
</evidence>
<evidence type="ECO:0000259" key="12">
    <source>
        <dbReference type="SMART" id="SM01185"/>
    </source>
</evidence>
<dbReference type="SUPFAM" id="SSF50249">
    <property type="entry name" value="Nucleic acid-binding proteins"/>
    <property type="match status" value="2"/>
</dbReference>
<dbReference type="InterPro" id="IPR014722">
    <property type="entry name" value="Rib_uL2_dom2"/>
</dbReference>
<dbReference type="InterPro" id="IPR012340">
    <property type="entry name" value="NA-bd_OB-fold"/>
</dbReference>
<dbReference type="Gene3D" id="2.30.30.30">
    <property type="match status" value="1"/>
</dbReference>
<dbReference type="Gene3D" id="2.40.50.140">
    <property type="entry name" value="Nucleic acid-binding proteins"/>
    <property type="match status" value="2"/>
</dbReference>
<dbReference type="SMART" id="SM00841">
    <property type="entry name" value="Elong-fact-P_C"/>
    <property type="match status" value="1"/>
</dbReference>
<evidence type="ECO:0000259" key="11">
    <source>
        <dbReference type="SMART" id="SM00841"/>
    </source>
</evidence>
<reference evidence="13" key="2">
    <citation type="journal article" date="2023" name="Microbiome">
        <title>Synthase-selected sorting approach identifies a beta-lactone synthase in a nudibranch symbiotic bacterium.</title>
        <authorList>
            <person name="Dzunkova M."/>
            <person name="La Clair J.J."/>
            <person name="Tyml T."/>
            <person name="Doud D."/>
            <person name="Schulz F."/>
            <person name="Piquer-Esteban S."/>
            <person name="Porcel Sanchis D."/>
            <person name="Osborn A."/>
            <person name="Robinson D."/>
            <person name="Louie K.B."/>
            <person name="Bowen B.P."/>
            <person name="Bowers R.M."/>
            <person name="Lee J."/>
            <person name="Arnau V."/>
            <person name="Diaz-Villanueva W."/>
            <person name="Stepanauskas R."/>
            <person name="Gosliner T."/>
            <person name="Date S.V."/>
            <person name="Northen T.R."/>
            <person name="Cheng J.F."/>
            <person name="Burkart M.D."/>
            <person name="Woyke T."/>
        </authorList>
    </citation>
    <scope>NUCLEOTIDE SEQUENCE</scope>
    <source>
        <strain evidence="13">Df01</strain>
    </source>
</reference>
<comment type="similarity">
    <text evidence="3 8 10">Belongs to the elongation factor P family.</text>
</comment>
<comment type="function">
    <text evidence="8">Involved in peptide bond synthesis. Stimulates efficient translation and peptide-bond synthesis on native or reconstituted 70S ribosomes in vitro. Probably functions indirectly by altering the affinity of the ribosome for aminoacyl-tRNA, thus increasing their reactivity as acceptors for peptidyl transferase.</text>
</comment>
<comment type="caution">
    <text evidence="13">The sequence shown here is derived from an EMBL/GenBank/DDBJ whole genome shotgun (WGS) entry which is preliminary data.</text>
</comment>
<dbReference type="PANTHER" id="PTHR30053">
    <property type="entry name" value="ELONGATION FACTOR P"/>
    <property type="match status" value="1"/>
</dbReference>
<proteinExistence type="inferred from homology"/>
<comment type="caution">
    <text evidence="8">Lacks conserved residue(s) required for the propagation of feature annotation.</text>
</comment>
<evidence type="ECO:0000256" key="4">
    <source>
        <dbReference type="ARBA" id="ARBA00022490"/>
    </source>
</evidence>
<dbReference type="InterPro" id="IPR001059">
    <property type="entry name" value="Transl_elong_P/YeiP_cen"/>
</dbReference>
<protein>
    <recommendedName>
        <fullName evidence="8 9">Elongation factor P</fullName>
        <shortName evidence="8">EF-P</shortName>
    </recommendedName>
</protein>
<dbReference type="GO" id="GO:0003746">
    <property type="term" value="F:translation elongation factor activity"/>
    <property type="evidence" value="ECO:0007669"/>
    <property type="project" value="UniProtKB-KW"/>
</dbReference>
<reference evidence="13" key="1">
    <citation type="submission" date="2022-08" db="EMBL/GenBank/DDBJ databases">
        <authorList>
            <person name="Dzunkova M."/>
            <person name="La Clair J."/>
            <person name="Tyml T."/>
            <person name="Doud D."/>
            <person name="Schulz F."/>
            <person name="Piquer S."/>
            <person name="Porcel Sanchis D."/>
            <person name="Osborn A."/>
            <person name="Robinson D."/>
            <person name="Louie K.B."/>
            <person name="Bowen B.P."/>
            <person name="Bowers R."/>
            <person name="Lee J."/>
            <person name="Arnau Llombart V."/>
            <person name="Diaz Villanueva W."/>
            <person name="Gosliner T."/>
            <person name="Northen T."/>
            <person name="Cheng J.-F."/>
            <person name="Burkart M.D."/>
            <person name="Woyke T."/>
        </authorList>
    </citation>
    <scope>NUCLEOTIDE SEQUENCE</scope>
    <source>
        <strain evidence="13">Df01</strain>
    </source>
</reference>
<evidence type="ECO:0000313" key="14">
    <source>
        <dbReference type="Proteomes" id="UP001168167"/>
    </source>
</evidence>
<comment type="pathway">
    <text evidence="2 8">Protein biosynthesis; polypeptide chain elongation.</text>
</comment>
<dbReference type="InterPro" id="IPR008991">
    <property type="entry name" value="Translation_prot_SH3-like_sf"/>
</dbReference>
<dbReference type="SMART" id="SM01185">
    <property type="entry name" value="EFP"/>
    <property type="match status" value="1"/>
</dbReference>
<dbReference type="CDD" id="cd04470">
    <property type="entry name" value="S1_EF-P_repeat_1"/>
    <property type="match status" value="1"/>
</dbReference>
<dbReference type="SUPFAM" id="SSF50104">
    <property type="entry name" value="Translation proteins SH3-like domain"/>
    <property type="match status" value="1"/>
</dbReference>
<evidence type="ECO:0000256" key="5">
    <source>
        <dbReference type="ARBA" id="ARBA00022768"/>
    </source>
</evidence>
<dbReference type="Pfam" id="PF09285">
    <property type="entry name" value="Elong-fact-P_C"/>
    <property type="match status" value="1"/>
</dbReference>
<name>A0ABT7QLH4_9GAMM</name>
<dbReference type="EMBL" id="JANQAO010000002">
    <property type="protein sequence ID" value="MDM5147549.1"/>
    <property type="molecule type" value="Genomic_DNA"/>
</dbReference>
<dbReference type="Pfam" id="PF01132">
    <property type="entry name" value="EFP"/>
    <property type="match status" value="1"/>
</dbReference>
<keyword evidence="14" id="KW-1185">Reference proteome</keyword>
<feature type="domain" description="Elongation factor P C-terminal" evidence="11">
    <location>
        <begin position="132"/>
        <end position="187"/>
    </location>
</feature>
<keyword evidence="6 8" id="KW-0648">Protein biosynthesis</keyword>
<dbReference type="InterPro" id="IPR015365">
    <property type="entry name" value="Elong-fact-P_C"/>
</dbReference>
<dbReference type="NCBIfam" id="NF001810">
    <property type="entry name" value="PRK00529.1"/>
    <property type="match status" value="1"/>
</dbReference>
<dbReference type="Proteomes" id="UP001168167">
    <property type="component" value="Unassembled WGS sequence"/>
</dbReference>
<dbReference type="PROSITE" id="PS01275">
    <property type="entry name" value="EFP"/>
    <property type="match status" value="1"/>
</dbReference>
<evidence type="ECO:0000313" key="13">
    <source>
        <dbReference type="EMBL" id="MDM5147549.1"/>
    </source>
</evidence>
<dbReference type="NCBIfam" id="TIGR00038">
    <property type="entry name" value="efp"/>
    <property type="match status" value="1"/>
</dbReference>
<feature type="domain" description="Translation elongation factor P/YeiP central" evidence="12">
    <location>
        <begin position="70"/>
        <end position="124"/>
    </location>
</feature>
<keyword evidence="5 8" id="KW-0251">Elongation factor</keyword>
<sequence>MAKILATEVRGGILIEVDKRLWRVVRARHVHVGGRGGAYMQVEVKDIETGSKNSLRLHTDDKIERPHVEQHKMRFLYQDADGFVFMDEESFEQTTLGADMFEGREGFMLPDMLVEVNFYNERAIGITLPTSVTLEITNTDPQAKGATASSSYKPATVETGITVMVPPFVSSGEKIRVNTDSGEYMERA</sequence>
<organism evidence="13 14">
    <name type="scientific">Candidatus Doriopsillibacter californiensis</name>
    <dbReference type="NCBI Taxonomy" id="2970740"/>
    <lineage>
        <taxon>Bacteria</taxon>
        <taxon>Pseudomonadati</taxon>
        <taxon>Pseudomonadota</taxon>
        <taxon>Gammaproteobacteria</taxon>
        <taxon>Candidatus Tethybacterales</taxon>
        <taxon>Candidatus Persebacteraceae</taxon>
        <taxon>Candidatus Doriopsillibacter</taxon>
    </lineage>
</organism>
<gene>
    <name evidence="8 13" type="primary">efp</name>
    <name evidence="13" type="ORF">NQX30_04090</name>
</gene>
<dbReference type="Pfam" id="PF08207">
    <property type="entry name" value="EFP_N"/>
    <property type="match status" value="1"/>
</dbReference>
<dbReference type="InterPro" id="IPR020599">
    <property type="entry name" value="Transl_elong_fac_P/YeiP"/>
</dbReference>
<keyword evidence="7" id="KW-0379">Hydroxylation</keyword>
<comment type="subcellular location">
    <subcellularLocation>
        <location evidence="1 8">Cytoplasm</location>
    </subcellularLocation>
</comment>
<evidence type="ECO:0000256" key="8">
    <source>
        <dbReference type="HAMAP-Rule" id="MF_00141"/>
    </source>
</evidence>
<evidence type="ECO:0000256" key="9">
    <source>
        <dbReference type="NCBIfam" id="TIGR00038"/>
    </source>
</evidence>